<evidence type="ECO:0000259" key="4">
    <source>
        <dbReference type="Pfam" id="PF00891"/>
    </source>
</evidence>
<dbReference type="InterPro" id="IPR029063">
    <property type="entry name" value="SAM-dependent_MTases_sf"/>
</dbReference>
<dbReference type="PANTHER" id="PTHR43712:SF11">
    <property type="entry name" value="O-METHYLTRANSFERASE (AFU_ORTHOLOGUE AFUA_2G17820)-RELATED"/>
    <property type="match status" value="1"/>
</dbReference>
<dbReference type="GO" id="GO:0044550">
    <property type="term" value="P:secondary metabolite biosynthetic process"/>
    <property type="evidence" value="ECO:0007669"/>
    <property type="project" value="UniProtKB-ARBA"/>
</dbReference>
<dbReference type="Proteomes" id="UP000009038">
    <property type="component" value="Unassembled WGS sequence"/>
</dbReference>
<evidence type="ECO:0000256" key="1">
    <source>
        <dbReference type="ARBA" id="ARBA00022603"/>
    </source>
</evidence>
<feature type="non-terminal residue" evidence="5">
    <location>
        <position position="420"/>
    </location>
</feature>
<dbReference type="SUPFAM" id="SSF46785">
    <property type="entry name" value="Winged helix' DNA-binding domain"/>
    <property type="match status" value="1"/>
</dbReference>
<dbReference type="OrthoDB" id="1535081at2759"/>
<dbReference type="HOGENOM" id="CLU_005533_5_0_1"/>
<organism evidence="5 6">
    <name type="scientific">Aspergillus niger (strain ATCC 1015 / CBS 113.46 / FGSC A1144 / LSHB Ac4 / NCTC 3858a / NRRL 328 / USDA 3528.7)</name>
    <dbReference type="NCBI Taxonomy" id="380704"/>
    <lineage>
        <taxon>Eukaryota</taxon>
        <taxon>Fungi</taxon>
        <taxon>Dikarya</taxon>
        <taxon>Ascomycota</taxon>
        <taxon>Pezizomycotina</taxon>
        <taxon>Eurotiomycetes</taxon>
        <taxon>Eurotiomycetidae</taxon>
        <taxon>Eurotiales</taxon>
        <taxon>Aspergillaceae</taxon>
        <taxon>Aspergillus</taxon>
        <taxon>Aspergillus subgen. Circumdati</taxon>
    </lineage>
</organism>
<evidence type="ECO:0000313" key="6">
    <source>
        <dbReference type="Proteomes" id="UP000009038"/>
    </source>
</evidence>
<dbReference type="Gene3D" id="1.10.10.10">
    <property type="entry name" value="Winged helix-like DNA-binding domain superfamily/Winged helix DNA-binding domain"/>
    <property type="match status" value="1"/>
</dbReference>
<evidence type="ECO:0000256" key="3">
    <source>
        <dbReference type="ARBA" id="ARBA00022691"/>
    </source>
</evidence>
<dbReference type="InterPro" id="IPR036390">
    <property type="entry name" value="WH_DNA-bd_sf"/>
</dbReference>
<dbReference type="GO" id="GO:0008171">
    <property type="term" value="F:O-methyltransferase activity"/>
    <property type="evidence" value="ECO:0007669"/>
    <property type="project" value="InterPro"/>
</dbReference>
<dbReference type="PANTHER" id="PTHR43712">
    <property type="entry name" value="PUTATIVE (AFU_ORTHOLOGUE AFUA_4G14580)-RELATED"/>
    <property type="match status" value="1"/>
</dbReference>
<dbReference type="EMBL" id="ACJE01000001">
    <property type="protein sequence ID" value="EHA28111.1"/>
    <property type="molecule type" value="Genomic_DNA"/>
</dbReference>
<keyword evidence="2" id="KW-0808">Transferase</keyword>
<keyword evidence="3" id="KW-0949">S-adenosyl-L-methionine</keyword>
<dbReference type="InterPro" id="IPR016461">
    <property type="entry name" value="COMT-like"/>
</dbReference>
<accession>G3XLZ8</accession>
<dbReference type="AlphaFoldDB" id="G3XLZ8"/>
<dbReference type="PROSITE" id="PS51683">
    <property type="entry name" value="SAM_OMT_II"/>
    <property type="match status" value="1"/>
</dbReference>
<dbReference type="SUPFAM" id="SSF53335">
    <property type="entry name" value="S-adenosyl-L-methionine-dependent methyltransferases"/>
    <property type="match status" value="1"/>
</dbReference>
<sequence length="420" mass="47340">MADNVATLTSAINTAVADLAGKDEIPEAARYQLLEAIDKLRVAVEPPLLTIRNFCFGVSNSPGSYHPFNLFHHSLVAIRVAMGMGIFDAFASTKNGEMTADALNEKTKGDKGLLGKCFPSLFSLMRIMRVLCANHIFEETGVEKYHQLPLAIMFATDSPPSEVIKHFHSDMKASVHSYDYFEARGYQNPEDAYDTTFQLAFGTKEHYFEWLQHNPEELHAFNTVMEIGNRSLEGVQWYDYYPWQEKLATTSGTDRVLLVDIGGGKGHDISGFKRKYTEIKHQLIVQDLPKVIEDIQEPLIEGIKVVGYNMFDPQPIKGAKAYYMRTVLHDWPDKQALQALSRVHDAMATDSLLLINENVLPEINAPGFSSSMDIIMMELYGSLERTERQWLALLEKAQFRVVKIWRSGFQGTGSNALFEA</sequence>
<proteinExistence type="predicted"/>
<name>G3XLZ8_ASPNA</name>
<evidence type="ECO:0000313" key="5">
    <source>
        <dbReference type="EMBL" id="EHA28111.1"/>
    </source>
</evidence>
<gene>
    <name evidence="5" type="ORF">ASPNIDRAFT_203184</name>
</gene>
<dbReference type="InterPro" id="IPR001077">
    <property type="entry name" value="COMT_C"/>
</dbReference>
<protein>
    <recommendedName>
        <fullName evidence="4">O-methyltransferase C-terminal domain-containing protein</fullName>
    </recommendedName>
</protein>
<reference evidence="5 6" key="1">
    <citation type="journal article" date="2011" name="Genome Res.">
        <title>Comparative genomics of citric-acid-producing Aspergillus niger ATCC 1015 versus enzyme-producing CBS 513.88.</title>
        <authorList>
            <person name="Andersen M.R."/>
            <person name="Salazar M.P."/>
            <person name="Schaap P.J."/>
            <person name="van de Vondervoort P.J."/>
            <person name="Culley D."/>
            <person name="Thykaer J."/>
            <person name="Frisvad J.C."/>
            <person name="Nielsen K.F."/>
            <person name="Albang R."/>
            <person name="Albermann K."/>
            <person name="Berka R.M."/>
            <person name="Braus G.H."/>
            <person name="Braus-Stromeyer S.A."/>
            <person name="Corrochano L.M."/>
            <person name="Dai Z."/>
            <person name="van Dijck P.W."/>
            <person name="Hofmann G."/>
            <person name="Lasure L.L."/>
            <person name="Magnuson J.K."/>
            <person name="Menke H."/>
            <person name="Meijer M."/>
            <person name="Meijer S.L."/>
            <person name="Nielsen J.B."/>
            <person name="Nielsen M.L."/>
            <person name="van Ooyen A.J."/>
            <person name="Pel H.J."/>
            <person name="Poulsen L."/>
            <person name="Samson R.A."/>
            <person name="Stam H."/>
            <person name="Tsang A."/>
            <person name="van den Brink J.M."/>
            <person name="Atkins A."/>
            <person name="Aerts A."/>
            <person name="Shapiro H."/>
            <person name="Pangilinan J."/>
            <person name="Salamov A."/>
            <person name="Lou Y."/>
            <person name="Lindquist E."/>
            <person name="Lucas S."/>
            <person name="Grimwood J."/>
            <person name="Grigoriev I.V."/>
            <person name="Kubicek C.P."/>
            <person name="Martinez D."/>
            <person name="van Peij N.N."/>
            <person name="Roubos J.A."/>
            <person name="Nielsen J."/>
            <person name="Baker S.E."/>
        </authorList>
    </citation>
    <scope>NUCLEOTIDE SEQUENCE [LARGE SCALE GENOMIC DNA]</scope>
    <source>
        <strain evidence="6">ATCC 1015 / CBS 113.46 / FGSC A1144 / LSHB Ac4 / NCTC 3858a / NRRL 328 / USDA 3528.7</strain>
    </source>
</reference>
<dbReference type="GO" id="GO:0032259">
    <property type="term" value="P:methylation"/>
    <property type="evidence" value="ECO:0007669"/>
    <property type="project" value="UniProtKB-KW"/>
</dbReference>
<dbReference type="Pfam" id="PF00891">
    <property type="entry name" value="Methyltransf_2"/>
    <property type="match status" value="1"/>
</dbReference>
<feature type="domain" description="O-methyltransferase C-terminal" evidence="4">
    <location>
        <begin position="196"/>
        <end position="400"/>
    </location>
</feature>
<comment type="caution">
    <text evidence="5">The sequence shown here is derived from an EMBL/GenBank/DDBJ whole genome shotgun (WGS) entry which is preliminary data.</text>
</comment>
<dbReference type="Gene3D" id="3.40.50.150">
    <property type="entry name" value="Vaccinia Virus protein VP39"/>
    <property type="match status" value="1"/>
</dbReference>
<keyword evidence="1" id="KW-0489">Methyltransferase</keyword>
<dbReference type="InterPro" id="IPR036388">
    <property type="entry name" value="WH-like_DNA-bd_sf"/>
</dbReference>
<evidence type="ECO:0000256" key="2">
    <source>
        <dbReference type="ARBA" id="ARBA00022679"/>
    </source>
</evidence>